<dbReference type="Proteomes" id="UP001295740">
    <property type="component" value="Unassembled WGS sequence"/>
</dbReference>
<dbReference type="AlphaFoldDB" id="A0AAI8YPP9"/>
<protein>
    <submittedName>
        <fullName evidence="3">Uu.00g053960.m01.CDS01</fullName>
    </submittedName>
</protein>
<reference evidence="3" key="1">
    <citation type="submission" date="2023-10" db="EMBL/GenBank/DDBJ databases">
        <authorList>
            <person name="Hackl T."/>
        </authorList>
    </citation>
    <scope>NUCLEOTIDE SEQUENCE</scope>
</reference>
<evidence type="ECO:0000313" key="3">
    <source>
        <dbReference type="EMBL" id="CAJ2512381.1"/>
    </source>
</evidence>
<proteinExistence type="predicted"/>
<keyword evidence="2" id="KW-0812">Transmembrane</keyword>
<evidence type="ECO:0000256" key="2">
    <source>
        <dbReference type="SAM" id="Phobius"/>
    </source>
</evidence>
<evidence type="ECO:0000256" key="1">
    <source>
        <dbReference type="SAM" id="MobiDB-lite"/>
    </source>
</evidence>
<keyword evidence="2" id="KW-0472">Membrane</keyword>
<feature type="transmembrane region" description="Helical" evidence="2">
    <location>
        <begin position="68"/>
        <end position="93"/>
    </location>
</feature>
<gene>
    <name evidence="3" type="ORF">KHLLAP_LOCUS12849</name>
</gene>
<evidence type="ECO:0000313" key="4">
    <source>
        <dbReference type="Proteomes" id="UP001295740"/>
    </source>
</evidence>
<name>A0AAI8YPP9_9PEZI</name>
<accession>A0AAI8YPP9</accession>
<keyword evidence="2" id="KW-1133">Transmembrane helix</keyword>
<keyword evidence="4" id="KW-1185">Reference proteome</keyword>
<feature type="region of interest" description="Disordered" evidence="1">
    <location>
        <begin position="139"/>
        <end position="160"/>
    </location>
</feature>
<organism evidence="3 4">
    <name type="scientific">Anthostomella pinea</name>
    <dbReference type="NCBI Taxonomy" id="933095"/>
    <lineage>
        <taxon>Eukaryota</taxon>
        <taxon>Fungi</taxon>
        <taxon>Dikarya</taxon>
        <taxon>Ascomycota</taxon>
        <taxon>Pezizomycotina</taxon>
        <taxon>Sordariomycetes</taxon>
        <taxon>Xylariomycetidae</taxon>
        <taxon>Xylariales</taxon>
        <taxon>Xylariaceae</taxon>
        <taxon>Anthostomella</taxon>
    </lineage>
</organism>
<comment type="caution">
    <text evidence="3">The sequence shown here is derived from an EMBL/GenBank/DDBJ whole genome shotgun (WGS) entry which is preliminary data.</text>
</comment>
<dbReference type="EMBL" id="CAUWAG010000019">
    <property type="protein sequence ID" value="CAJ2512381.1"/>
    <property type="molecule type" value="Genomic_DNA"/>
</dbReference>
<sequence length="196" mass="20126">MAGAKLVSNAGFDSAMIGGSGDINGTEAASVTTTAWVTATAAADASGTASGQGSVGALGPTPIQGPSMAMIATTVGGVVAGLLALSIMLGYLVSRNSRRRRQREQQQQKAHAPDIGFKYDEAGINVSTTIDQREFYKAPSVTTQASSDGRPGADQGENGLAQGRVVSAVRDYISSIGRAKWNENYVNPGIYISQGV</sequence>